<feature type="compositionally biased region" description="Basic residues" evidence="10">
    <location>
        <begin position="291"/>
        <end position="302"/>
    </location>
</feature>
<dbReference type="EMBL" id="HE577328">
    <property type="protein sequence ID" value="CCD00098.1"/>
    <property type="molecule type" value="Genomic_DNA"/>
</dbReference>
<dbReference type="GO" id="GO:0071555">
    <property type="term" value="P:cell wall organization"/>
    <property type="evidence" value="ECO:0007669"/>
    <property type="project" value="UniProtKB-UniRule"/>
</dbReference>
<dbReference type="GO" id="GO:0071972">
    <property type="term" value="F:peptidoglycan L,D-transpeptidase activity"/>
    <property type="evidence" value="ECO:0007669"/>
    <property type="project" value="TreeGrafter"/>
</dbReference>
<organism evidence="12 13">
    <name type="scientific">Azospirillum baldaniorum</name>
    <dbReference type="NCBI Taxonomy" id="1064539"/>
    <lineage>
        <taxon>Bacteria</taxon>
        <taxon>Pseudomonadati</taxon>
        <taxon>Pseudomonadota</taxon>
        <taxon>Alphaproteobacteria</taxon>
        <taxon>Rhodospirillales</taxon>
        <taxon>Azospirillaceae</taxon>
        <taxon>Azospirillum</taxon>
    </lineage>
</organism>
<dbReference type="GO" id="GO:0005576">
    <property type="term" value="C:extracellular region"/>
    <property type="evidence" value="ECO:0007669"/>
    <property type="project" value="TreeGrafter"/>
</dbReference>
<feature type="domain" description="L,D-TPase catalytic" evidence="11">
    <location>
        <begin position="44"/>
        <end position="174"/>
    </location>
</feature>
<keyword evidence="6 9" id="KW-0133">Cell shape</keyword>
<keyword evidence="4" id="KW-0808">Transferase</keyword>
<dbReference type="InterPro" id="IPR005490">
    <property type="entry name" value="LD_TPept_cat_dom"/>
</dbReference>
<feature type="region of interest" description="Disordered" evidence="10">
    <location>
        <begin position="88"/>
        <end position="115"/>
    </location>
</feature>
<evidence type="ECO:0000256" key="1">
    <source>
        <dbReference type="ARBA" id="ARBA00004752"/>
    </source>
</evidence>
<evidence type="ECO:0000256" key="5">
    <source>
        <dbReference type="ARBA" id="ARBA00022801"/>
    </source>
</evidence>
<evidence type="ECO:0000256" key="10">
    <source>
        <dbReference type="SAM" id="MobiDB-lite"/>
    </source>
</evidence>
<dbReference type="InterPro" id="IPR038063">
    <property type="entry name" value="Transpep_catalytic_dom"/>
</dbReference>
<feature type="active site" description="Proton donor/acceptor" evidence="9">
    <location>
        <position position="134"/>
    </location>
</feature>
<keyword evidence="5" id="KW-0378">Hydrolase</keyword>
<accession>A0A9P1JUR9</accession>
<evidence type="ECO:0000256" key="7">
    <source>
        <dbReference type="ARBA" id="ARBA00022984"/>
    </source>
</evidence>
<feature type="region of interest" description="Disordered" evidence="10">
    <location>
        <begin position="246"/>
        <end position="354"/>
    </location>
</feature>
<keyword evidence="7 9" id="KW-0573">Peptidoglycan synthesis</keyword>
<dbReference type="Pfam" id="PF03734">
    <property type="entry name" value="YkuD"/>
    <property type="match status" value="1"/>
</dbReference>
<dbReference type="AlphaFoldDB" id="A0A9P1JUR9"/>
<keyword evidence="3" id="KW-0328">Glycosyltransferase</keyword>
<evidence type="ECO:0000256" key="3">
    <source>
        <dbReference type="ARBA" id="ARBA00022676"/>
    </source>
</evidence>
<evidence type="ECO:0000256" key="4">
    <source>
        <dbReference type="ARBA" id="ARBA00022679"/>
    </source>
</evidence>
<name>A0A9P1JUR9_9PROT</name>
<dbReference type="SUPFAM" id="SSF141523">
    <property type="entry name" value="L,D-transpeptidase catalytic domain-like"/>
    <property type="match status" value="1"/>
</dbReference>
<dbReference type="GO" id="GO:0018104">
    <property type="term" value="P:peptidoglycan-protein cross-linking"/>
    <property type="evidence" value="ECO:0007669"/>
    <property type="project" value="TreeGrafter"/>
</dbReference>
<proteinExistence type="inferred from homology"/>
<comment type="pathway">
    <text evidence="1 9">Cell wall biogenesis; peptidoglycan biosynthesis.</text>
</comment>
<geneLocation type="plasmid" evidence="12 13">
    <name>AZOBR_p1</name>
</geneLocation>
<evidence type="ECO:0000256" key="9">
    <source>
        <dbReference type="PROSITE-ProRule" id="PRU01373"/>
    </source>
</evidence>
<dbReference type="PROSITE" id="PS52029">
    <property type="entry name" value="LD_TPASE"/>
    <property type="match status" value="1"/>
</dbReference>
<evidence type="ECO:0000313" key="12">
    <source>
        <dbReference type="EMBL" id="CCD00098.1"/>
    </source>
</evidence>
<evidence type="ECO:0000256" key="8">
    <source>
        <dbReference type="ARBA" id="ARBA00023316"/>
    </source>
</evidence>
<protein>
    <recommendedName>
        <fullName evidence="11">L,D-TPase catalytic domain-containing protein</fullName>
    </recommendedName>
</protein>
<dbReference type="CDD" id="cd16913">
    <property type="entry name" value="YkuD_like"/>
    <property type="match status" value="1"/>
</dbReference>
<evidence type="ECO:0000313" key="13">
    <source>
        <dbReference type="Proteomes" id="UP000007319"/>
    </source>
</evidence>
<dbReference type="PANTHER" id="PTHR30582:SF24">
    <property type="entry name" value="L,D-TRANSPEPTIDASE ERFK_SRFK-RELATED"/>
    <property type="match status" value="1"/>
</dbReference>
<feature type="active site" description="Nucleophile" evidence="9">
    <location>
        <position position="150"/>
    </location>
</feature>
<dbReference type="GO" id="GO:0016757">
    <property type="term" value="F:glycosyltransferase activity"/>
    <property type="evidence" value="ECO:0007669"/>
    <property type="project" value="UniProtKB-KW"/>
</dbReference>
<dbReference type="PANTHER" id="PTHR30582">
    <property type="entry name" value="L,D-TRANSPEPTIDASE"/>
    <property type="match status" value="1"/>
</dbReference>
<keyword evidence="12" id="KW-0614">Plasmid</keyword>
<evidence type="ECO:0000256" key="6">
    <source>
        <dbReference type="ARBA" id="ARBA00022960"/>
    </source>
</evidence>
<evidence type="ECO:0000256" key="2">
    <source>
        <dbReference type="ARBA" id="ARBA00005992"/>
    </source>
</evidence>
<keyword evidence="8 9" id="KW-0961">Cell wall biogenesis/degradation</keyword>
<feature type="compositionally biased region" description="Low complexity" evidence="10">
    <location>
        <begin position="267"/>
        <end position="290"/>
    </location>
</feature>
<dbReference type="KEGG" id="abs:AZOBR_p140064"/>
<keyword evidence="13" id="KW-1185">Reference proteome</keyword>
<dbReference type="GO" id="GO:0008360">
    <property type="term" value="P:regulation of cell shape"/>
    <property type="evidence" value="ECO:0007669"/>
    <property type="project" value="UniProtKB-UniRule"/>
</dbReference>
<gene>
    <name evidence="12" type="ORF">AZOBR_p140064</name>
</gene>
<dbReference type="Gene3D" id="2.40.440.10">
    <property type="entry name" value="L,D-transpeptidase catalytic domain-like"/>
    <property type="match status" value="1"/>
</dbReference>
<evidence type="ECO:0000259" key="11">
    <source>
        <dbReference type="PROSITE" id="PS52029"/>
    </source>
</evidence>
<comment type="similarity">
    <text evidence="2">Belongs to the YkuD family.</text>
</comment>
<sequence length="354" mass="37301">MQRTATFLWHLVPTATLAIALALVSPGGVRAQDANATAGTTSARQIVISLTERRLHLLEEGRPPRSFPVAIGRPGVAIPLGDSQVLRKRRNPTWRPTANQRRENPALPASVPPGPSNPLGKFALDLGWTAIAIHGTNEPDSVGRRASGGCFRMLPADIAALFEMVPVGTPVRVVSGSAIVPAPQPAIAVAVPAALPTPTPPPSPLPTVAPPPLPILPDPRCATAGAPLRRDDLHGARTLPRWTGGRAGCTSVTSPPCRRSAATPRPTRCSGRSAASTTASPPAAGSAAAWRRTRRSPPRRRPACATPWPCGWRRQSAADRRPIRTGNLSRLRRTATPLRLGHPGLSQGRIVHAV</sequence>
<dbReference type="Proteomes" id="UP000007319">
    <property type="component" value="Plasmid AZOBR_p1"/>
</dbReference>
<reference evidence="12 13" key="1">
    <citation type="journal article" date="2011" name="PLoS Genet.">
        <title>Azospirillum genomes reveal transition of bacteria from aquatic to terrestrial environments.</title>
        <authorList>
            <person name="Wisniewski-Dye F."/>
            <person name="Borziak K."/>
            <person name="Khalsa-Moyers G."/>
            <person name="Alexandre G."/>
            <person name="Sukharnikov L.O."/>
            <person name="Wuichet K."/>
            <person name="Hurst G.B."/>
            <person name="McDonald W.H."/>
            <person name="Robertson J.S."/>
            <person name="Barbe V."/>
            <person name="Calteau A."/>
            <person name="Rouy Z."/>
            <person name="Mangenot S."/>
            <person name="Prigent-Combaret C."/>
            <person name="Normand P."/>
            <person name="Boyer M."/>
            <person name="Siguier P."/>
            <person name="Dessaux Y."/>
            <person name="Elmerich C."/>
            <person name="Condemine G."/>
            <person name="Krishnen G."/>
            <person name="Kennedy I."/>
            <person name="Paterson A.H."/>
            <person name="Gonzalez V."/>
            <person name="Mavingui P."/>
            <person name="Zhulin I.B."/>
        </authorList>
    </citation>
    <scope>NUCLEOTIDE SEQUENCE [LARGE SCALE GENOMIC DNA]</scope>
    <source>
        <strain evidence="12 13">Sp245</strain>
    </source>
</reference>
<dbReference type="InterPro" id="IPR050979">
    <property type="entry name" value="LD-transpeptidase"/>
</dbReference>